<evidence type="ECO:0000313" key="3">
    <source>
        <dbReference type="Proteomes" id="UP001600109"/>
    </source>
</evidence>
<dbReference type="Pfam" id="PF07642">
    <property type="entry name" value="BBP2"/>
    <property type="match status" value="1"/>
</dbReference>
<name>A0ABW6HWD8_9FLAO</name>
<keyword evidence="1" id="KW-0732">Signal</keyword>
<accession>A0ABW6HWD8</accession>
<evidence type="ECO:0000256" key="1">
    <source>
        <dbReference type="SAM" id="SignalP"/>
    </source>
</evidence>
<feature type="signal peptide" evidence="1">
    <location>
        <begin position="1"/>
        <end position="18"/>
    </location>
</feature>
<protein>
    <submittedName>
        <fullName evidence="2">Porin</fullName>
    </submittedName>
</protein>
<dbReference type="EMBL" id="JBHZPZ010000010">
    <property type="protein sequence ID" value="MFE3868318.1"/>
    <property type="molecule type" value="Genomic_DNA"/>
</dbReference>
<organism evidence="2 3">
    <name type="scientific">Flavobacterium xylosi</name>
    <dbReference type="NCBI Taxonomy" id="3230415"/>
    <lineage>
        <taxon>Bacteria</taxon>
        <taxon>Pseudomonadati</taxon>
        <taxon>Bacteroidota</taxon>
        <taxon>Flavobacteriia</taxon>
        <taxon>Flavobacteriales</taxon>
        <taxon>Flavobacteriaceae</taxon>
        <taxon>Flavobacterium</taxon>
    </lineage>
</organism>
<feature type="chain" id="PRO_5046482284" evidence="1">
    <location>
        <begin position="19"/>
        <end position="351"/>
    </location>
</feature>
<evidence type="ECO:0000313" key="2">
    <source>
        <dbReference type="EMBL" id="MFE3868318.1"/>
    </source>
</evidence>
<keyword evidence="3" id="KW-1185">Reference proteome</keyword>
<proteinExistence type="predicted"/>
<reference evidence="2 3" key="1">
    <citation type="submission" date="2024-06" db="EMBL/GenBank/DDBJ databases">
        <title>Flavobacterium spp. isolated from glacier.</title>
        <authorList>
            <person name="Han D."/>
        </authorList>
    </citation>
    <scope>NUCLEOTIDE SEQUENCE [LARGE SCALE GENOMIC DNA]</scope>
    <source>
        <strain evidence="2 3">LS2P90</strain>
    </source>
</reference>
<dbReference type="InterPro" id="IPR011486">
    <property type="entry name" value="BBP2"/>
</dbReference>
<dbReference type="Proteomes" id="UP001600109">
    <property type="component" value="Unassembled WGS sequence"/>
</dbReference>
<gene>
    <name evidence="2" type="ORF">ACFX5E_09570</name>
</gene>
<sequence>MKIRFLFFIVLISLQAFSQNDSLKKLNFSAYGEFYYSYDFSNPQNHEKSNFIYNHKRHNELNANLLLLKANYLDKNYRANLGLMAGNYAQYNLSSEPNWAQFIYEANVGIKISKKYNLWLDAGIFPSHIGFESAISADCWTLTRSLLAENSPYYETGIKLGYTSKNEKLNISALYLNGWQKISKPNYIQRPSFGTQLNYKLSNKLLLNYSTFLGTDKPDSNKSFRHFHNVYFQYEPTNKFGIIAGFDIGMDKFNSTTDGTWYSPVLIIKKSINEKTKIAIRGEYYSDPKQIIITTGTTNGFQTYGLSSNFDYDINDKIKFRIEGKMFHSKDKIFANENNNYSLTTNVTIKL</sequence>
<comment type="caution">
    <text evidence="2">The sequence shown here is derived from an EMBL/GenBank/DDBJ whole genome shotgun (WGS) entry which is preliminary data.</text>
</comment>
<dbReference type="RefSeq" id="WP_379854981.1">
    <property type="nucleotide sequence ID" value="NZ_JBHZPZ010000010.1"/>
</dbReference>